<feature type="transmembrane region" description="Helical" evidence="1">
    <location>
        <begin position="145"/>
        <end position="167"/>
    </location>
</feature>
<keyword evidence="1" id="KW-0472">Membrane</keyword>
<keyword evidence="1" id="KW-1133">Transmembrane helix</keyword>
<reference evidence="2 3" key="1">
    <citation type="journal article" date="2024" name="Science">
        <title>Giant polyketide synthase enzymes in the biosynthesis of giant marine polyether toxins.</title>
        <authorList>
            <person name="Fallon T.R."/>
            <person name="Shende V.V."/>
            <person name="Wierzbicki I.H."/>
            <person name="Pendleton A.L."/>
            <person name="Watervoot N.F."/>
            <person name="Auber R.P."/>
            <person name="Gonzalez D.J."/>
            <person name="Wisecaver J.H."/>
            <person name="Moore B.S."/>
        </authorList>
    </citation>
    <scope>NUCLEOTIDE SEQUENCE [LARGE SCALE GENOMIC DNA]</scope>
    <source>
        <strain evidence="2 3">12B1</strain>
    </source>
</reference>
<keyword evidence="3" id="KW-1185">Reference proteome</keyword>
<organism evidence="2 3">
    <name type="scientific">Prymnesium parvum</name>
    <name type="common">Toxic golden alga</name>
    <dbReference type="NCBI Taxonomy" id="97485"/>
    <lineage>
        <taxon>Eukaryota</taxon>
        <taxon>Haptista</taxon>
        <taxon>Haptophyta</taxon>
        <taxon>Prymnesiophyceae</taxon>
        <taxon>Prymnesiales</taxon>
        <taxon>Prymnesiaceae</taxon>
        <taxon>Prymnesium</taxon>
    </lineage>
</organism>
<gene>
    <name evidence="2" type="ORF">AB1Y20_018216</name>
</gene>
<name>A0AB34JMZ4_PRYPA</name>
<protein>
    <submittedName>
        <fullName evidence="2">Uncharacterized protein</fullName>
    </submittedName>
</protein>
<dbReference type="EMBL" id="JBGBPQ010000006">
    <property type="protein sequence ID" value="KAL1523266.1"/>
    <property type="molecule type" value="Genomic_DNA"/>
</dbReference>
<dbReference type="Proteomes" id="UP001515480">
    <property type="component" value="Unassembled WGS sequence"/>
</dbReference>
<sequence>MWVDCAVAAMVAVDWKVAREYVATVVERLVKARMARATAHKVAKRGAQEMVVAFEGKAGEIVAALLVLVLLGVGVEGRSCPRSNQCNCIQGFSKIASSSLQNAVDHMLREVNLSCIAGNMHLQLDGMGGKQAVMEVSMERVEEQVAAVAAVAAVGTVLLVEVAKVMVRAAKAEMKAKVARAAKVVSGSMLSNRSKKNHEGNHN</sequence>
<proteinExistence type="predicted"/>
<keyword evidence="1" id="KW-0812">Transmembrane</keyword>
<comment type="caution">
    <text evidence="2">The sequence shown here is derived from an EMBL/GenBank/DDBJ whole genome shotgun (WGS) entry which is preliminary data.</text>
</comment>
<evidence type="ECO:0000256" key="1">
    <source>
        <dbReference type="SAM" id="Phobius"/>
    </source>
</evidence>
<accession>A0AB34JMZ4</accession>
<evidence type="ECO:0000313" key="3">
    <source>
        <dbReference type="Proteomes" id="UP001515480"/>
    </source>
</evidence>
<evidence type="ECO:0000313" key="2">
    <source>
        <dbReference type="EMBL" id="KAL1523266.1"/>
    </source>
</evidence>
<dbReference type="AlphaFoldDB" id="A0AB34JMZ4"/>